<dbReference type="Pfam" id="PF07995">
    <property type="entry name" value="GSDH"/>
    <property type="match status" value="1"/>
</dbReference>
<dbReference type="PROSITE" id="PS51257">
    <property type="entry name" value="PROKAR_LIPOPROTEIN"/>
    <property type="match status" value="1"/>
</dbReference>
<dbReference type="RefSeq" id="WP_161434450.1">
    <property type="nucleotide sequence ID" value="NZ_WXYO01000002.1"/>
</dbReference>
<keyword evidence="4" id="KW-1185">Reference proteome</keyword>
<dbReference type="InterPro" id="IPR011042">
    <property type="entry name" value="6-blade_b-propeller_TolB-like"/>
</dbReference>
<protein>
    <submittedName>
        <fullName evidence="3">PQQ-dependent sugar dehydrogenase</fullName>
    </submittedName>
</protein>
<dbReference type="Gene3D" id="2.120.10.30">
    <property type="entry name" value="TolB, C-terminal domain"/>
    <property type="match status" value="1"/>
</dbReference>
<dbReference type="EMBL" id="WXYO01000002">
    <property type="protein sequence ID" value="NAS11421.1"/>
    <property type="molecule type" value="Genomic_DNA"/>
</dbReference>
<keyword evidence="1" id="KW-0732">Signal</keyword>
<evidence type="ECO:0000259" key="2">
    <source>
        <dbReference type="Pfam" id="PF07995"/>
    </source>
</evidence>
<evidence type="ECO:0000313" key="3">
    <source>
        <dbReference type="EMBL" id="NAS11421.1"/>
    </source>
</evidence>
<reference evidence="3 4" key="1">
    <citation type="submission" date="2020-01" db="EMBL/GenBank/DDBJ databases">
        <title>Bacteria diversity of Porities sp.</title>
        <authorList>
            <person name="Wang G."/>
        </authorList>
    </citation>
    <scope>NUCLEOTIDE SEQUENCE [LARGE SCALE GENOMIC DNA]</scope>
    <source>
        <strain evidence="3 4">R33</strain>
    </source>
</reference>
<evidence type="ECO:0000313" key="4">
    <source>
        <dbReference type="Proteomes" id="UP000475249"/>
    </source>
</evidence>
<evidence type="ECO:0000256" key="1">
    <source>
        <dbReference type="SAM" id="SignalP"/>
    </source>
</evidence>
<accession>A0A6L9EA38</accession>
<comment type="caution">
    <text evidence="3">The sequence shown here is derived from an EMBL/GenBank/DDBJ whole genome shotgun (WGS) entry which is preliminary data.</text>
</comment>
<proteinExistence type="predicted"/>
<gene>
    <name evidence="3" type="ORF">GTQ38_05375</name>
</gene>
<feature type="signal peptide" evidence="1">
    <location>
        <begin position="1"/>
        <end position="22"/>
    </location>
</feature>
<dbReference type="SUPFAM" id="SSF50952">
    <property type="entry name" value="Soluble quinoprotein glucose dehydrogenase"/>
    <property type="match status" value="1"/>
</dbReference>
<dbReference type="Proteomes" id="UP000475249">
    <property type="component" value="Unassembled WGS sequence"/>
</dbReference>
<organism evidence="3 4">
    <name type="scientific">Poritiphilus flavus</name>
    <dbReference type="NCBI Taxonomy" id="2697053"/>
    <lineage>
        <taxon>Bacteria</taxon>
        <taxon>Pseudomonadati</taxon>
        <taxon>Bacteroidota</taxon>
        <taxon>Flavobacteriia</taxon>
        <taxon>Flavobacteriales</taxon>
        <taxon>Flavobacteriaceae</taxon>
        <taxon>Poritiphilus</taxon>
    </lineage>
</organism>
<sequence>MEKSIIFLCFFVVMTTFSCAQKADNDINTPTETNFSSELIVEDLEIPWGMVFLPDGSMLITEKSGKIIHFKDGEKIMINNVPEVYYRGQGGLMDIELHPDYASNGWLYLSYSSEEGSGSGGNTAIMRAKLNNNSLTNKELLYKASPNTTKGQHFGSRLEFDNNGYLYFSIGDRGSRDENPQNIRRNGGKIYRIHDDGRIPEDNPFVGTQGAVEAAYTYGNRNPQGMAKNPVTGAIWIHEHGPRGGDEINIVQKGVNYGWPVITYGINYSGTPITDITEKEGMEQPVYYWVPSIGPSGMTFVNSNKFPDWKGNLLVGSLAFQYLERLELEDNKVTYREKLMDGIGRVRNVRQGPDGLIYVAVEGKGIYRLSPNTSSN</sequence>
<dbReference type="InterPro" id="IPR011041">
    <property type="entry name" value="Quinoprot_gluc/sorb_DH_b-prop"/>
</dbReference>
<dbReference type="AlphaFoldDB" id="A0A6L9EA38"/>
<dbReference type="PANTHER" id="PTHR19328">
    <property type="entry name" value="HEDGEHOG-INTERACTING PROTEIN"/>
    <property type="match status" value="1"/>
</dbReference>
<dbReference type="PANTHER" id="PTHR19328:SF75">
    <property type="entry name" value="ALDOSE SUGAR DEHYDROGENASE YLII"/>
    <property type="match status" value="1"/>
</dbReference>
<dbReference type="InterPro" id="IPR012938">
    <property type="entry name" value="Glc/Sorbosone_DH"/>
</dbReference>
<feature type="chain" id="PRO_5027049289" evidence="1">
    <location>
        <begin position="23"/>
        <end position="376"/>
    </location>
</feature>
<name>A0A6L9EA38_9FLAO</name>
<feature type="domain" description="Glucose/Sorbosone dehydrogenase" evidence="2">
    <location>
        <begin position="44"/>
        <end position="363"/>
    </location>
</feature>